<dbReference type="EMBL" id="SAVA01000016">
    <property type="protein sequence ID" value="RWR48039.1"/>
    <property type="molecule type" value="Genomic_DNA"/>
</dbReference>
<feature type="transmembrane region" description="Helical" evidence="5">
    <location>
        <begin position="65"/>
        <end position="86"/>
    </location>
</feature>
<dbReference type="InterPro" id="IPR000620">
    <property type="entry name" value="EamA_dom"/>
</dbReference>
<dbReference type="SUPFAM" id="SSF103481">
    <property type="entry name" value="Multidrug resistance efflux transporter EmrE"/>
    <property type="match status" value="2"/>
</dbReference>
<keyword evidence="2 5" id="KW-0812">Transmembrane</keyword>
<feature type="domain" description="EamA" evidence="6">
    <location>
        <begin position="11"/>
        <end position="138"/>
    </location>
</feature>
<dbReference type="AlphaFoldDB" id="A0A443LFU5"/>
<evidence type="ECO:0000256" key="5">
    <source>
        <dbReference type="SAM" id="Phobius"/>
    </source>
</evidence>
<dbReference type="GO" id="GO:0016020">
    <property type="term" value="C:membrane"/>
    <property type="evidence" value="ECO:0007669"/>
    <property type="project" value="UniProtKB-SubCell"/>
</dbReference>
<dbReference type="PANTHER" id="PTHR32322:SF9">
    <property type="entry name" value="AMINO-ACID METABOLITE EFFLUX PUMP-RELATED"/>
    <property type="match status" value="1"/>
</dbReference>
<evidence type="ECO:0000256" key="2">
    <source>
        <dbReference type="ARBA" id="ARBA00022692"/>
    </source>
</evidence>
<dbReference type="Proteomes" id="UP000288071">
    <property type="component" value="Unassembled WGS sequence"/>
</dbReference>
<feature type="transmembrane region" description="Helical" evidence="5">
    <location>
        <begin position="266"/>
        <end position="284"/>
    </location>
</feature>
<dbReference type="PANTHER" id="PTHR32322">
    <property type="entry name" value="INNER MEMBRANE TRANSPORTER"/>
    <property type="match status" value="1"/>
</dbReference>
<feature type="transmembrane region" description="Helical" evidence="5">
    <location>
        <begin position="153"/>
        <end position="172"/>
    </location>
</feature>
<evidence type="ECO:0000256" key="3">
    <source>
        <dbReference type="ARBA" id="ARBA00022989"/>
    </source>
</evidence>
<comment type="subcellular location">
    <subcellularLocation>
        <location evidence="1">Membrane</location>
        <topology evidence="1">Multi-pass membrane protein</topology>
    </subcellularLocation>
</comment>
<name>A0A443LFU5_9RHOB</name>
<dbReference type="InterPro" id="IPR050638">
    <property type="entry name" value="AA-Vitamin_Transporters"/>
</dbReference>
<proteinExistence type="predicted"/>
<organism evidence="7 8">
    <name type="scientific">Paenirhodobacter huangdaonensis</name>
    <dbReference type="NCBI Taxonomy" id="2501515"/>
    <lineage>
        <taxon>Bacteria</taxon>
        <taxon>Pseudomonadati</taxon>
        <taxon>Pseudomonadota</taxon>
        <taxon>Alphaproteobacteria</taxon>
        <taxon>Rhodobacterales</taxon>
        <taxon>Rhodobacter group</taxon>
        <taxon>Paenirhodobacter</taxon>
    </lineage>
</organism>
<feature type="transmembrane region" description="Helical" evidence="5">
    <location>
        <begin position="92"/>
        <end position="115"/>
    </location>
</feature>
<feature type="transmembrane region" description="Helical" evidence="5">
    <location>
        <begin position="241"/>
        <end position="260"/>
    </location>
</feature>
<keyword evidence="3 5" id="KW-1133">Transmembrane helix</keyword>
<evidence type="ECO:0000313" key="7">
    <source>
        <dbReference type="EMBL" id="RWR48039.1"/>
    </source>
</evidence>
<sequence length="310" mass="32925">MTPQRQGIAGVVVAQTTLGTLGLCVIEAGTDPLSTAFYRCAIAALALAAYAALRGDLRALFRLPARVLLLALLSGVLMVGNWVLFFEAIRRSGIAVATIVFHVQPFVMVLIGALVFRERLRLLTLGWIALALFGLTLATGIFDAPEGHGPDWIGVLCAVGAAILYAVVTIIAKGFPRSSGAQLTLVQCLCGVLVLAPWLPLPPQNLGAEQWGWLAMIGGVHTCAVYVVLYNALPKLPTATAAVLLFLYPISAIAVDALWYGHAITGLQIIGFLCVLLASLAITLKWGGPARNRPEQVDRAGNRRVATEVR</sequence>
<feature type="transmembrane region" description="Helical" evidence="5">
    <location>
        <begin position="36"/>
        <end position="53"/>
    </location>
</feature>
<accession>A0A443LFU5</accession>
<evidence type="ECO:0000313" key="8">
    <source>
        <dbReference type="Proteomes" id="UP000288071"/>
    </source>
</evidence>
<reference evidence="7 8" key="1">
    <citation type="submission" date="2019-01" db="EMBL/GenBank/DDBJ databases">
        <title>Sinorhodobacter populi sp. nov. isolated from the symptomatic bark tissue of Populus euramericana canker.</title>
        <authorList>
            <person name="Xu G."/>
        </authorList>
    </citation>
    <scope>NUCLEOTIDE SEQUENCE [LARGE SCALE GENOMIC DNA]</scope>
    <source>
        <strain evidence="7 8">CGMCC 1.12963</strain>
    </source>
</reference>
<keyword evidence="4 5" id="KW-0472">Membrane</keyword>
<feature type="transmembrane region" description="Helical" evidence="5">
    <location>
        <begin position="211"/>
        <end position="229"/>
    </location>
</feature>
<feature type="transmembrane region" description="Helical" evidence="5">
    <location>
        <begin position="7"/>
        <end position="30"/>
    </location>
</feature>
<keyword evidence="8" id="KW-1185">Reference proteome</keyword>
<protein>
    <submittedName>
        <fullName evidence="7">DMT family transporter</fullName>
    </submittedName>
</protein>
<dbReference type="Pfam" id="PF00892">
    <property type="entry name" value="EamA"/>
    <property type="match status" value="2"/>
</dbReference>
<dbReference type="InterPro" id="IPR037185">
    <property type="entry name" value="EmrE-like"/>
</dbReference>
<feature type="domain" description="EamA" evidence="6">
    <location>
        <begin position="153"/>
        <end position="283"/>
    </location>
</feature>
<gene>
    <name evidence="7" type="ORF">EOW66_18765</name>
</gene>
<evidence type="ECO:0000256" key="4">
    <source>
        <dbReference type="ARBA" id="ARBA00023136"/>
    </source>
</evidence>
<reference evidence="8" key="2">
    <citation type="submission" date="2019-01" db="EMBL/GenBank/DDBJ databases">
        <title>Sinorhodobacter populi sp. nov. isolated from the symptomatic bark tissue of Populus euramericana canker.</title>
        <authorList>
            <person name="Li Y."/>
        </authorList>
    </citation>
    <scope>NUCLEOTIDE SEQUENCE [LARGE SCALE GENOMIC DNA]</scope>
    <source>
        <strain evidence="8">CGMCC 1.12963</strain>
    </source>
</reference>
<feature type="transmembrane region" description="Helical" evidence="5">
    <location>
        <begin position="179"/>
        <end position="199"/>
    </location>
</feature>
<evidence type="ECO:0000256" key="1">
    <source>
        <dbReference type="ARBA" id="ARBA00004141"/>
    </source>
</evidence>
<evidence type="ECO:0000259" key="6">
    <source>
        <dbReference type="Pfam" id="PF00892"/>
    </source>
</evidence>
<comment type="caution">
    <text evidence="7">The sequence shown here is derived from an EMBL/GenBank/DDBJ whole genome shotgun (WGS) entry which is preliminary data.</text>
</comment>
<feature type="transmembrane region" description="Helical" evidence="5">
    <location>
        <begin position="122"/>
        <end position="141"/>
    </location>
</feature>